<dbReference type="SMART" id="SM01266">
    <property type="entry name" value="Mac"/>
    <property type="match status" value="1"/>
</dbReference>
<dbReference type="InterPro" id="IPR011004">
    <property type="entry name" value="Trimer_LpxA-like_sf"/>
</dbReference>
<dbReference type="Pfam" id="PF00132">
    <property type="entry name" value="Hexapep"/>
    <property type="match status" value="1"/>
</dbReference>
<evidence type="ECO:0000313" key="6">
    <source>
        <dbReference type="Proteomes" id="UP000183809"/>
    </source>
</evidence>
<protein>
    <submittedName>
        <fullName evidence="5">Acetyltransferase</fullName>
    </submittedName>
</protein>
<dbReference type="InterPro" id="IPR001451">
    <property type="entry name" value="Hexapep"/>
</dbReference>
<evidence type="ECO:0000256" key="2">
    <source>
        <dbReference type="ARBA" id="ARBA00022679"/>
    </source>
</evidence>
<dbReference type="InterPro" id="IPR018357">
    <property type="entry name" value="Hexapep_transf_CS"/>
</dbReference>
<dbReference type="InterPro" id="IPR024688">
    <property type="entry name" value="Mac_dom"/>
</dbReference>
<dbReference type="CDD" id="cd03357">
    <property type="entry name" value="LbH_MAT_GAT"/>
    <property type="match status" value="1"/>
</dbReference>
<dbReference type="SUPFAM" id="SSF51161">
    <property type="entry name" value="Trimeric LpxA-like enzymes"/>
    <property type="match status" value="1"/>
</dbReference>
<evidence type="ECO:0000313" key="5">
    <source>
        <dbReference type="EMBL" id="OJD36085.1"/>
    </source>
</evidence>
<dbReference type="Pfam" id="PF12464">
    <property type="entry name" value="Mac"/>
    <property type="match status" value="1"/>
</dbReference>
<comment type="caution">
    <text evidence="5">The sequence shown here is derived from an EMBL/GenBank/DDBJ whole genome shotgun (WGS) entry which is preliminary data.</text>
</comment>
<organism evidence="5 6">
    <name type="scientific">Diplodia corticola</name>
    <dbReference type="NCBI Taxonomy" id="236234"/>
    <lineage>
        <taxon>Eukaryota</taxon>
        <taxon>Fungi</taxon>
        <taxon>Dikarya</taxon>
        <taxon>Ascomycota</taxon>
        <taxon>Pezizomycotina</taxon>
        <taxon>Dothideomycetes</taxon>
        <taxon>Dothideomycetes incertae sedis</taxon>
        <taxon>Botryosphaeriales</taxon>
        <taxon>Botryosphaeriaceae</taxon>
        <taxon>Diplodia</taxon>
    </lineage>
</organism>
<dbReference type="PROSITE" id="PS00101">
    <property type="entry name" value="HEXAPEP_TRANSFERASES"/>
    <property type="match status" value="1"/>
</dbReference>
<keyword evidence="6" id="KW-1185">Reference proteome</keyword>
<name>A0A1J9S926_9PEZI</name>
<keyword evidence="2 5" id="KW-0808">Transferase</keyword>
<dbReference type="GO" id="GO:0016407">
    <property type="term" value="F:acetyltransferase activity"/>
    <property type="evidence" value="ECO:0007669"/>
    <property type="project" value="InterPro"/>
</dbReference>
<feature type="region of interest" description="Disordered" evidence="3">
    <location>
        <begin position="255"/>
        <end position="301"/>
    </location>
</feature>
<dbReference type="GO" id="GO:0008374">
    <property type="term" value="F:O-acyltransferase activity"/>
    <property type="evidence" value="ECO:0007669"/>
    <property type="project" value="TreeGrafter"/>
</dbReference>
<dbReference type="EMBL" id="MNUE01000013">
    <property type="protein sequence ID" value="OJD36085.1"/>
    <property type="molecule type" value="Genomic_DNA"/>
</dbReference>
<dbReference type="Proteomes" id="UP000183809">
    <property type="component" value="Unassembled WGS sequence"/>
</dbReference>
<feature type="domain" description="Maltose/galactoside acetyltransferase" evidence="4">
    <location>
        <begin position="11"/>
        <end position="65"/>
    </location>
</feature>
<gene>
    <name evidence="5" type="ORF">BKCO1_13000150</name>
</gene>
<dbReference type="InterPro" id="IPR051159">
    <property type="entry name" value="Hexapeptide_acetyltransf"/>
</dbReference>
<dbReference type="Gene3D" id="2.160.10.10">
    <property type="entry name" value="Hexapeptide repeat proteins"/>
    <property type="match status" value="1"/>
</dbReference>
<evidence type="ECO:0000256" key="3">
    <source>
        <dbReference type="SAM" id="MobiDB-lite"/>
    </source>
</evidence>
<dbReference type="STRING" id="236234.A0A1J9S926"/>
<reference evidence="5 6" key="1">
    <citation type="submission" date="2016-10" db="EMBL/GenBank/DDBJ databases">
        <title>Proteomics and genomics reveal pathogen-plant mechanisms compatible with a hemibiotrophic lifestyle of Diplodia corticola.</title>
        <authorList>
            <person name="Fernandes I."/>
            <person name="De Jonge R."/>
            <person name="Van De Peer Y."/>
            <person name="Devreese B."/>
            <person name="Alves A."/>
            <person name="Esteves A.C."/>
        </authorList>
    </citation>
    <scope>NUCLEOTIDE SEQUENCE [LARGE SCALE GENOMIC DNA]</scope>
    <source>
        <strain evidence="5 6">CBS 112549</strain>
    </source>
</reference>
<dbReference type="GeneID" id="31011133"/>
<dbReference type="AlphaFoldDB" id="A0A1J9S926"/>
<evidence type="ECO:0000259" key="4">
    <source>
        <dbReference type="SMART" id="SM01266"/>
    </source>
</evidence>
<feature type="compositionally biased region" description="Low complexity" evidence="3">
    <location>
        <begin position="285"/>
        <end position="301"/>
    </location>
</feature>
<evidence type="ECO:0000256" key="1">
    <source>
        <dbReference type="ARBA" id="ARBA00007274"/>
    </source>
</evidence>
<feature type="compositionally biased region" description="Basic and acidic residues" evidence="3">
    <location>
        <begin position="255"/>
        <end position="267"/>
    </location>
</feature>
<accession>A0A1J9S926</accession>
<proteinExistence type="inferred from homology"/>
<dbReference type="RefSeq" id="XP_020132345.1">
    <property type="nucleotide sequence ID" value="XM_020270874.1"/>
</dbReference>
<dbReference type="PANTHER" id="PTHR23416">
    <property type="entry name" value="SIALIC ACID SYNTHASE-RELATED"/>
    <property type="match status" value="1"/>
</dbReference>
<dbReference type="PANTHER" id="PTHR23416:SF54">
    <property type="entry name" value="ACETYLTRANSFERASE, CYSE_LACA_LPXA_NODL FAMILY (AFU_ORTHOLOGUE AFUA_2G08430)-RELATED"/>
    <property type="match status" value="1"/>
</dbReference>
<sequence>MFVEVDEAENRQKMNRGELYYAFSPDLIAARDRCRHACKRYATIGDVPRRRLVELWREISNDTRPLPPPAATREEDDALFEDEPWIEGPMHIDYGYNVKLGPNVYVNANCTIIDTLTVSIGARTLLGPNCALYSGTHPLDPLLRNGTRGPESGGAIHIGEDCWLGGNVVVLPGVTVGRGSTVGAGSVVTKDVPPFHVVAGNPARVLRKIDTMMDPEYAARKQQQAAAAANTGPGGMMTAEDVLHGMQAHGAEVEMREQAERAERAEQAEQEEASQPLDEERLWRAFAASEKGAAEAGAYKT</sequence>
<comment type="similarity">
    <text evidence="1">Belongs to the transferase hexapeptide repeat family.</text>
</comment>
<dbReference type="OrthoDB" id="25818at2759"/>